<dbReference type="HOGENOM" id="CLU_1274961_0_0_1"/>
<dbReference type="EMBL" id="KI274777">
    <property type="protein sequence ID" value="ESA23438.1"/>
    <property type="molecule type" value="Genomic_DNA"/>
</dbReference>
<organism evidence="1">
    <name type="scientific">Rhizophagus irregularis (strain DAOM 181602 / DAOM 197198 / MUCL 43194)</name>
    <name type="common">Arbuscular mycorrhizal fungus</name>
    <name type="synonym">Glomus intraradices</name>
    <dbReference type="NCBI Taxonomy" id="747089"/>
    <lineage>
        <taxon>Eukaryota</taxon>
        <taxon>Fungi</taxon>
        <taxon>Fungi incertae sedis</taxon>
        <taxon>Mucoromycota</taxon>
        <taxon>Glomeromycotina</taxon>
        <taxon>Glomeromycetes</taxon>
        <taxon>Glomerales</taxon>
        <taxon>Glomeraceae</taxon>
        <taxon>Rhizophagus</taxon>
    </lineage>
</organism>
<feature type="non-terminal residue" evidence="1">
    <location>
        <position position="217"/>
    </location>
</feature>
<dbReference type="VEuPathDB" id="FungiDB:RhiirFUN_019012"/>
<evidence type="ECO:0000313" key="1">
    <source>
        <dbReference type="EMBL" id="ESA23438.1"/>
    </source>
</evidence>
<dbReference type="Pfam" id="PF11937">
    <property type="entry name" value="DUF3455"/>
    <property type="match status" value="1"/>
</dbReference>
<accession>U9UXZ5</accession>
<dbReference type="PANTHER" id="PTHR35567">
    <property type="entry name" value="MALATE DEHYDROGENASE (AFU_ORTHOLOGUE AFUA_2G13800)"/>
    <property type="match status" value="1"/>
</dbReference>
<proteinExistence type="predicted"/>
<gene>
    <name evidence="1" type="ORF">GLOINDRAFT_15439</name>
</gene>
<sequence>MWFRAKDFEGKLNNVEVRQTITKRRFINEHYQISVDTIKENAKVINSNALPFSDNKKFPIIDVIGTITEMPNIDFPKNITIPDHHKFDFLLSAYGVQIYKCFVNNHIPNNWTLVTPDAFCINDKHTQTFTPEFEVVHHYFLPKLINGGRIVWKSIIKNDNSLIVAKVIAQNTSPDGPSNLPWLVSQVTHHEGEGRYSEVTYVLRVNTQGGVAPAAEQ</sequence>
<name>U9UXZ5_RHIID</name>
<dbReference type="AlphaFoldDB" id="U9UXZ5"/>
<protein>
    <submittedName>
        <fullName evidence="1">Uncharacterized protein</fullName>
    </submittedName>
</protein>
<dbReference type="InterPro" id="IPR021851">
    <property type="entry name" value="DUF3455"/>
</dbReference>
<dbReference type="PANTHER" id="PTHR35567:SF1">
    <property type="entry name" value="CONSERVED FUNGAL PROTEIN (AFU_ORTHOLOGUE AFUA_1G14230)"/>
    <property type="match status" value="1"/>
</dbReference>
<reference evidence="1" key="1">
    <citation type="submission" date="2013-07" db="EMBL/GenBank/DDBJ databases">
        <title>The genome of an arbuscular mycorrhizal fungus provides insights into the evolution of the oldest plant symbiosis.</title>
        <authorList>
            <consortium name="DOE Joint Genome Institute"/>
            <person name="Tisserant E."/>
            <person name="Malbreil M."/>
            <person name="Kuo A."/>
            <person name="Kohler A."/>
            <person name="Symeonidi A."/>
            <person name="Balestrini R."/>
            <person name="Charron P."/>
            <person name="Duensing N."/>
            <person name="Frei-dit-Frey N."/>
            <person name="Gianinazzi-Pearson V."/>
            <person name="Gilbert B."/>
            <person name="Handa Y."/>
            <person name="Hijri M."/>
            <person name="Kaul R."/>
            <person name="Kawaguchi M."/>
            <person name="Krajinski F."/>
            <person name="Lammers P."/>
            <person name="Lapierre D."/>
            <person name="Masclaux F.G."/>
            <person name="Murat C."/>
            <person name="Morin E."/>
            <person name="Ndikumana S."/>
            <person name="Pagni M."/>
            <person name="Petitpierre D."/>
            <person name="Requena N."/>
            <person name="Rosikiewicz P."/>
            <person name="Riley R."/>
            <person name="Saito K."/>
            <person name="San Clemente H."/>
            <person name="Shapiro H."/>
            <person name="van Tuinen D."/>
            <person name="Becard G."/>
            <person name="Bonfante P."/>
            <person name="Paszkowski U."/>
            <person name="Shachar-Hill Y."/>
            <person name="Young J.P."/>
            <person name="Sanders I.R."/>
            <person name="Henrissat B."/>
            <person name="Rensing S.A."/>
            <person name="Grigoriev I.V."/>
            <person name="Corradi N."/>
            <person name="Roux C."/>
            <person name="Martin F."/>
        </authorList>
    </citation>
    <scope>NUCLEOTIDE SEQUENCE</scope>
    <source>
        <strain evidence="1">DAOM 197198</strain>
    </source>
</reference>